<proteinExistence type="predicted"/>
<comment type="caution">
    <text evidence="2">The sequence shown here is derived from an EMBL/GenBank/DDBJ whole genome shotgun (WGS) entry which is preliminary data.</text>
</comment>
<feature type="compositionally biased region" description="Low complexity" evidence="1">
    <location>
        <begin position="163"/>
        <end position="182"/>
    </location>
</feature>
<dbReference type="KEGG" id="beq:BEWA_036430"/>
<protein>
    <submittedName>
        <fullName evidence="2">Uncharacterized protein</fullName>
    </submittedName>
</protein>
<evidence type="ECO:0000256" key="1">
    <source>
        <dbReference type="SAM" id="MobiDB-lite"/>
    </source>
</evidence>
<dbReference type="VEuPathDB" id="PiroplasmaDB:BEWA_036430"/>
<evidence type="ECO:0000313" key="2">
    <source>
        <dbReference type="EMBL" id="EKX73607.1"/>
    </source>
</evidence>
<evidence type="ECO:0000313" key="3">
    <source>
        <dbReference type="Proteomes" id="UP000031512"/>
    </source>
</evidence>
<reference evidence="2 3" key="1">
    <citation type="journal article" date="2012" name="BMC Genomics">
        <title>Comparative genomic analysis and phylogenetic position of Theileria equi.</title>
        <authorList>
            <person name="Kappmeyer L.S."/>
            <person name="Thiagarajan M."/>
            <person name="Herndon D.R."/>
            <person name="Ramsay J.D."/>
            <person name="Caler E."/>
            <person name="Djikeng A."/>
            <person name="Gillespie J.J."/>
            <person name="Lau A.O."/>
            <person name="Roalson E.H."/>
            <person name="Silva J.C."/>
            <person name="Silva M.G."/>
            <person name="Suarez C.E."/>
            <person name="Ueti M.W."/>
            <person name="Nene V.M."/>
            <person name="Mealey R.H."/>
            <person name="Knowles D.P."/>
            <person name="Brayton K.A."/>
        </authorList>
    </citation>
    <scope>NUCLEOTIDE SEQUENCE [LARGE SCALE GENOMIC DNA]</scope>
    <source>
        <strain evidence="2 3">WA</strain>
    </source>
</reference>
<dbReference type="AlphaFoldDB" id="L1LDT6"/>
<organism evidence="2 3">
    <name type="scientific">Theileria equi strain WA</name>
    <dbReference type="NCBI Taxonomy" id="1537102"/>
    <lineage>
        <taxon>Eukaryota</taxon>
        <taxon>Sar</taxon>
        <taxon>Alveolata</taxon>
        <taxon>Apicomplexa</taxon>
        <taxon>Aconoidasida</taxon>
        <taxon>Piroplasmida</taxon>
        <taxon>Theileriidae</taxon>
        <taxon>Theileria</taxon>
    </lineage>
</organism>
<dbReference type="RefSeq" id="XP_004833059.1">
    <property type="nucleotide sequence ID" value="XM_004833002.1"/>
</dbReference>
<feature type="compositionally biased region" description="Polar residues" evidence="1">
    <location>
        <begin position="262"/>
        <end position="272"/>
    </location>
</feature>
<gene>
    <name evidence="2" type="ORF">BEWA_036430</name>
</gene>
<accession>L1LDT6</accession>
<feature type="compositionally biased region" description="Basic and acidic residues" evidence="1">
    <location>
        <begin position="195"/>
        <end position="205"/>
    </location>
</feature>
<feature type="compositionally biased region" description="Polar residues" evidence="1">
    <location>
        <begin position="225"/>
        <end position="246"/>
    </location>
</feature>
<name>L1LDT6_THEEQ</name>
<sequence>MVVERGEFVWLAPSEEKLVSLSLTSKKDVPFYALLESTIDGTSKKYYFKHRDELMTQKCKTSHEVVLDPLWKPIIEKEYYDAIGNLLYRGFDISGLVDNNEILVQTYRPYGAPTKAFMPQPRTRIKYVIDGYETLWRASEEAEECVLVTLHGNLGEGNYSYHSGCSDESTSSSSHSSHIGSRTRSKTSQDTASEEVTKEFNSAKRELRRRGRSASSSSKTESPKVATSLTDDKSSPTGVSTSTGKSDGQKASRGLKRKRSDCFSSSSQEPNVNVSSLMRDMKIIRIAVKGTQGIYSVYLEKVRQGWFEITREQFHRKMEEFDDEWDETEANVMNEPSSSMT</sequence>
<dbReference type="EMBL" id="ACOU01000002">
    <property type="protein sequence ID" value="EKX73607.1"/>
    <property type="molecule type" value="Genomic_DNA"/>
</dbReference>
<dbReference type="GeneID" id="15806530"/>
<keyword evidence="3" id="KW-1185">Reference proteome</keyword>
<dbReference type="Proteomes" id="UP000031512">
    <property type="component" value="Unassembled WGS sequence"/>
</dbReference>
<feature type="region of interest" description="Disordered" evidence="1">
    <location>
        <begin position="163"/>
        <end position="272"/>
    </location>
</feature>